<evidence type="ECO:0000256" key="4">
    <source>
        <dbReference type="ARBA" id="ARBA00022688"/>
    </source>
</evidence>
<dbReference type="Gene3D" id="3.40.50.150">
    <property type="entry name" value="Vaccinia Virus protein VP39"/>
    <property type="match status" value="1"/>
</dbReference>
<evidence type="ECO:0000256" key="6">
    <source>
        <dbReference type="HAMAP-Rule" id="MF_01813"/>
    </source>
</evidence>
<comment type="function">
    <text evidence="6">Methyltransferase required for the conversion of demethylmenaquinol (DMKH2) to menaquinol (MKH2) and the conversion of 2-polyprenyl-6-methoxy-1,4-benzoquinol (DDMQH2) to 2-polyprenyl-3-methyl-6-methoxy-1,4-benzoquinol (DMQH2).</text>
</comment>
<name>A0A1G7EJ90_9PROT</name>
<evidence type="ECO:0000256" key="1">
    <source>
        <dbReference type="ARBA" id="ARBA00022428"/>
    </source>
</evidence>
<evidence type="ECO:0000313" key="9">
    <source>
        <dbReference type="Proteomes" id="UP000183685"/>
    </source>
</evidence>
<evidence type="ECO:0000256" key="5">
    <source>
        <dbReference type="ARBA" id="ARBA00022691"/>
    </source>
</evidence>
<dbReference type="NCBIfam" id="NF001244">
    <property type="entry name" value="PRK00216.1-5"/>
    <property type="match status" value="1"/>
</dbReference>
<dbReference type="PANTHER" id="PTHR43591:SF24">
    <property type="entry name" value="2-METHOXY-6-POLYPRENYL-1,4-BENZOQUINOL METHYLASE, MITOCHONDRIAL"/>
    <property type="match status" value="1"/>
</dbReference>
<comment type="catalytic activity">
    <reaction evidence="6">
        <text>a 2-demethylmenaquinol + S-adenosyl-L-methionine = a menaquinol + S-adenosyl-L-homocysteine + H(+)</text>
        <dbReference type="Rhea" id="RHEA:42640"/>
        <dbReference type="Rhea" id="RHEA-COMP:9539"/>
        <dbReference type="Rhea" id="RHEA-COMP:9563"/>
        <dbReference type="ChEBI" id="CHEBI:15378"/>
        <dbReference type="ChEBI" id="CHEBI:18151"/>
        <dbReference type="ChEBI" id="CHEBI:55437"/>
        <dbReference type="ChEBI" id="CHEBI:57856"/>
        <dbReference type="ChEBI" id="CHEBI:59789"/>
        <dbReference type="EC" id="2.1.1.163"/>
    </reaction>
</comment>
<dbReference type="Proteomes" id="UP000183685">
    <property type="component" value="Unassembled WGS sequence"/>
</dbReference>
<feature type="binding site" evidence="6">
    <location>
        <begin position="137"/>
        <end position="138"/>
    </location>
    <ligand>
        <name>S-adenosyl-L-methionine</name>
        <dbReference type="ChEBI" id="CHEBI:59789"/>
    </ligand>
</feature>
<dbReference type="FunFam" id="3.40.50.150:FF:000064">
    <property type="entry name" value="2-methoxy-6-polyprenyl-1,4-benzoquinol methylase, mitochondrial"/>
    <property type="match status" value="1"/>
</dbReference>
<dbReference type="NCBIfam" id="NF001242">
    <property type="entry name" value="PRK00216.1-3"/>
    <property type="match status" value="1"/>
</dbReference>
<dbReference type="CDD" id="cd02440">
    <property type="entry name" value="AdoMet_MTases"/>
    <property type="match status" value="1"/>
</dbReference>
<comment type="catalytic activity">
    <reaction evidence="6">
        <text>a 2-methoxy-6-(all-trans-polyprenyl)benzene-1,4-diol + S-adenosyl-L-methionine = a 5-methoxy-2-methyl-3-(all-trans-polyprenyl)benzene-1,4-diol + S-adenosyl-L-homocysteine + H(+)</text>
        <dbReference type="Rhea" id="RHEA:28286"/>
        <dbReference type="Rhea" id="RHEA-COMP:10858"/>
        <dbReference type="Rhea" id="RHEA-COMP:10859"/>
        <dbReference type="ChEBI" id="CHEBI:15378"/>
        <dbReference type="ChEBI" id="CHEBI:57856"/>
        <dbReference type="ChEBI" id="CHEBI:59789"/>
        <dbReference type="ChEBI" id="CHEBI:84166"/>
        <dbReference type="ChEBI" id="CHEBI:84167"/>
        <dbReference type="EC" id="2.1.1.201"/>
    </reaction>
</comment>
<accession>A0A1G7EJ90</accession>
<comment type="pathway">
    <text evidence="6">Quinol/quinone metabolism; menaquinone biosynthesis; menaquinol from 1,4-dihydroxy-2-naphthoate: step 2/2.</text>
</comment>
<keyword evidence="5 6" id="KW-0949">S-adenosyl-L-methionine</keyword>
<dbReference type="UniPathway" id="UPA00079">
    <property type="reaction ID" value="UER00169"/>
</dbReference>
<keyword evidence="4 6" id="KW-0831">Ubiquinone biosynthesis</keyword>
<evidence type="ECO:0000313" key="8">
    <source>
        <dbReference type="EMBL" id="SDE63721.1"/>
    </source>
</evidence>
<feature type="region of interest" description="Disordered" evidence="7">
    <location>
        <begin position="1"/>
        <end position="25"/>
    </location>
</feature>
<dbReference type="STRING" id="637679.GCA_001550055_00903"/>
<keyword evidence="1 6" id="KW-0474">Menaquinone biosynthesis</keyword>
<dbReference type="GO" id="GO:0009060">
    <property type="term" value="P:aerobic respiration"/>
    <property type="evidence" value="ECO:0007669"/>
    <property type="project" value="UniProtKB-UniRule"/>
</dbReference>
<dbReference type="Pfam" id="PF01209">
    <property type="entry name" value="Ubie_methyltran"/>
    <property type="match status" value="1"/>
</dbReference>
<dbReference type="PANTHER" id="PTHR43591">
    <property type="entry name" value="METHYLTRANSFERASE"/>
    <property type="match status" value="1"/>
</dbReference>
<dbReference type="HAMAP" id="MF_01813">
    <property type="entry name" value="MenG_UbiE_methyltr"/>
    <property type="match status" value="1"/>
</dbReference>
<evidence type="ECO:0000256" key="2">
    <source>
        <dbReference type="ARBA" id="ARBA00022603"/>
    </source>
</evidence>
<sequence length="265" mass="29595">MSSSKDDKMSETHTQAPTESEATTHFGFQTVAEDKKADMVKGVFNSVAKRYDIMNDVMSMGIHRLWKDSLINTVNPRPGMHLLDLAGGTGDIAFRFLETSRGGTVTVCDINAEMLAVGKERAEKAGYAGRAEFVCGDAMKLPFASRSVDAYTISFGIRNVTRIHEALEEAYRVLKPGGTFYCLEFSPEVVPVLQEAYDTYSFNVIPTMGEFITKDRDSYQYFVESIRRFPTPQKFEGMIREAGFARVKYRTMSAGIVAIHQGTRI</sequence>
<dbReference type="EC" id="2.1.1.163" evidence="6"/>
<dbReference type="PROSITE" id="PS51608">
    <property type="entry name" value="SAM_MT_UBIE"/>
    <property type="match status" value="1"/>
</dbReference>
<dbReference type="GO" id="GO:0032259">
    <property type="term" value="P:methylation"/>
    <property type="evidence" value="ECO:0007669"/>
    <property type="project" value="UniProtKB-KW"/>
</dbReference>
<feature type="binding site" evidence="6">
    <location>
        <position position="109"/>
    </location>
    <ligand>
        <name>S-adenosyl-L-methionine</name>
        <dbReference type="ChEBI" id="CHEBI:59789"/>
    </ligand>
</feature>
<dbReference type="AlphaFoldDB" id="A0A1G7EJ90"/>
<comment type="similarity">
    <text evidence="6">Belongs to the class I-like SAM-binding methyltransferase superfamily. MenG/UbiE family.</text>
</comment>
<dbReference type="InterPro" id="IPR029063">
    <property type="entry name" value="SAM-dependent_MTases_sf"/>
</dbReference>
<dbReference type="NCBIfam" id="TIGR01934">
    <property type="entry name" value="MenG_MenH_UbiE"/>
    <property type="match status" value="1"/>
</dbReference>
<feature type="compositionally biased region" description="Basic and acidic residues" evidence="7">
    <location>
        <begin position="1"/>
        <end position="11"/>
    </location>
</feature>
<reference evidence="8 9" key="1">
    <citation type="submission" date="2016-10" db="EMBL/GenBank/DDBJ databases">
        <authorList>
            <person name="de Groot N.N."/>
        </authorList>
    </citation>
    <scope>NUCLEOTIDE SEQUENCE [LARGE SCALE GENOMIC DNA]</scope>
    <source>
        <strain evidence="8 9">CGMCC 1.9109</strain>
    </source>
</reference>
<dbReference type="GO" id="GO:0008425">
    <property type="term" value="F:2-methoxy-6-polyprenyl-1,4-benzoquinol methyltransferase activity"/>
    <property type="evidence" value="ECO:0007669"/>
    <property type="project" value="UniProtKB-UniRule"/>
</dbReference>
<dbReference type="PROSITE" id="PS01183">
    <property type="entry name" value="UBIE_1"/>
    <property type="match status" value="1"/>
</dbReference>
<keyword evidence="2 6" id="KW-0489">Methyltransferase</keyword>
<evidence type="ECO:0000256" key="7">
    <source>
        <dbReference type="SAM" id="MobiDB-lite"/>
    </source>
</evidence>
<dbReference type="GO" id="GO:0009234">
    <property type="term" value="P:menaquinone biosynthetic process"/>
    <property type="evidence" value="ECO:0007669"/>
    <property type="project" value="UniProtKB-UniRule"/>
</dbReference>
<dbReference type="RefSeq" id="WP_241493452.1">
    <property type="nucleotide sequence ID" value="NZ_LRUA01000010.1"/>
</dbReference>
<dbReference type="GO" id="GO:0043770">
    <property type="term" value="F:demethylmenaquinone methyltransferase activity"/>
    <property type="evidence" value="ECO:0007669"/>
    <property type="project" value="UniProtKB-UniRule"/>
</dbReference>
<protein>
    <recommendedName>
        <fullName evidence="6">Ubiquinone/menaquinone biosynthesis C-methyltransferase UbiE</fullName>
        <ecNumber evidence="6">2.1.1.163</ecNumber>
        <ecNumber evidence="6">2.1.1.201</ecNumber>
    </recommendedName>
    <alternativeName>
        <fullName evidence="6">2-methoxy-6-polyprenyl-1,4-benzoquinol methylase</fullName>
    </alternativeName>
    <alternativeName>
        <fullName evidence="6">Demethylmenaquinone methyltransferase</fullName>
    </alternativeName>
</protein>
<feature type="compositionally biased region" description="Polar residues" evidence="7">
    <location>
        <begin position="12"/>
        <end position="25"/>
    </location>
</feature>
<comment type="pathway">
    <text evidence="6">Cofactor biosynthesis; ubiquinone biosynthesis.</text>
</comment>
<proteinExistence type="inferred from homology"/>
<dbReference type="InterPro" id="IPR004033">
    <property type="entry name" value="UbiE/COQ5_MeTrFase"/>
</dbReference>
<dbReference type="UniPathway" id="UPA00232"/>
<feature type="binding site" evidence="6">
    <location>
        <position position="154"/>
    </location>
    <ligand>
        <name>S-adenosyl-L-methionine</name>
        <dbReference type="ChEBI" id="CHEBI:59789"/>
    </ligand>
</feature>
<dbReference type="EC" id="2.1.1.201" evidence="6"/>
<organism evidence="8 9">
    <name type="scientific">Kordiimonas lacus</name>
    <dbReference type="NCBI Taxonomy" id="637679"/>
    <lineage>
        <taxon>Bacteria</taxon>
        <taxon>Pseudomonadati</taxon>
        <taxon>Pseudomonadota</taxon>
        <taxon>Alphaproteobacteria</taxon>
        <taxon>Kordiimonadales</taxon>
        <taxon>Kordiimonadaceae</taxon>
        <taxon>Kordiimonas</taxon>
    </lineage>
</organism>
<dbReference type="InterPro" id="IPR023576">
    <property type="entry name" value="UbiE/COQ5_MeTrFase_CS"/>
</dbReference>
<gene>
    <name evidence="6" type="primary">ubiE</name>
    <name evidence="8" type="ORF">SAMN04488071_3474</name>
</gene>
<dbReference type="SUPFAM" id="SSF53335">
    <property type="entry name" value="S-adenosyl-L-methionine-dependent methyltransferases"/>
    <property type="match status" value="1"/>
</dbReference>
<evidence type="ECO:0000256" key="3">
    <source>
        <dbReference type="ARBA" id="ARBA00022679"/>
    </source>
</evidence>
<keyword evidence="9" id="KW-1185">Reference proteome</keyword>
<feature type="binding site" evidence="6">
    <location>
        <position position="89"/>
    </location>
    <ligand>
        <name>S-adenosyl-L-methionine</name>
        <dbReference type="ChEBI" id="CHEBI:59789"/>
    </ligand>
</feature>
<dbReference type="PROSITE" id="PS01184">
    <property type="entry name" value="UBIE_2"/>
    <property type="match status" value="1"/>
</dbReference>
<keyword evidence="3 6" id="KW-0808">Transferase</keyword>
<dbReference type="EMBL" id="FNAK01000008">
    <property type="protein sequence ID" value="SDE63721.1"/>
    <property type="molecule type" value="Genomic_DNA"/>
</dbReference>